<name>A0A9P6VPY3_9HELO</name>
<protein>
    <recommendedName>
        <fullName evidence="4">DUF1479-domain-containing protein</fullName>
    </recommendedName>
</protein>
<comment type="caution">
    <text evidence="2">The sequence shown here is derived from an EMBL/GenBank/DDBJ whole genome shotgun (WGS) entry which is preliminary data.</text>
</comment>
<evidence type="ECO:0008006" key="4">
    <source>
        <dbReference type="Google" id="ProtNLM"/>
    </source>
</evidence>
<dbReference type="SUPFAM" id="SSF51197">
    <property type="entry name" value="Clavaminate synthase-like"/>
    <property type="match status" value="1"/>
</dbReference>
<reference evidence="2" key="1">
    <citation type="submission" date="2019-07" db="EMBL/GenBank/DDBJ databases">
        <title>Hyphodiscus hymeniophilus genome sequencing and assembly.</title>
        <authorList>
            <person name="Kramer G."/>
            <person name="Nodwell J."/>
        </authorList>
    </citation>
    <scope>NUCLEOTIDE SEQUENCE</scope>
    <source>
        <strain evidence="2">ATCC 34498</strain>
    </source>
</reference>
<sequence>MLSTLFRTSHNHPSSLLRTRTLATAATASETTPRDRGPRKEGDISSVFASLSGSEATPLPSRFADVKQQLIAPHASAVSSSFSRLLSTLRSEIENISDIGSSIIPSLEFSEIQNHSRIQPFTNSLKKRGVAIIRGVVDEEIALGWKEEIKAYIRANPQTKAFPKDKPAVYELYWSPGQIEARAHPNVLETQKFLMSFWHSKDPNALISTEHPVSYADRLRIRQPGDAGFALGAHVDSGSVERWEPDGYGKGGVYDSIWQGKWEDLDPWESSCRLPVESDLYNGAGACSMFRMFQGWLSMSNTGPGEGTLLVNPLFKLATAYYLLRPFFSPKNPDVARSGFLDEGNWVLDPQQKAVLQGASLGCAQELSSALHPHLDLARSMIHVPQVQPGDYVAWHCDSIHAVDKIHNGSGDSSVMYIPSCPLTEQNAEYLVRQREAFSSGSPGPDFPGGVGESEHVGRMGKEDVRNVGGEDGLRAMGLGSWEINGRTNGIRRVVKKANELIS</sequence>
<organism evidence="2 3">
    <name type="scientific">Hyphodiscus hymeniophilus</name>
    <dbReference type="NCBI Taxonomy" id="353542"/>
    <lineage>
        <taxon>Eukaryota</taxon>
        <taxon>Fungi</taxon>
        <taxon>Dikarya</taxon>
        <taxon>Ascomycota</taxon>
        <taxon>Pezizomycotina</taxon>
        <taxon>Leotiomycetes</taxon>
        <taxon>Helotiales</taxon>
        <taxon>Hyphodiscaceae</taxon>
        <taxon>Hyphodiscus</taxon>
    </lineage>
</organism>
<feature type="compositionally biased region" description="Basic and acidic residues" evidence="1">
    <location>
        <begin position="32"/>
        <end position="43"/>
    </location>
</feature>
<evidence type="ECO:0000256" key="1">
    <source>
        <dbReference type="SAM" id="MobiDB-lite"/>
    </source>
</evidence>
<dbReference type="PANTHER" id="PTHR30613">
    <property type="entry name" value="UNCHARACTERIZED PROTEIN YBIU-RELATED"/>
    <property type="match status" value="1"/>
</dbReference>
<evidence type="ECO:0000313" key="2">
    <source>
        <dbReference type="EMBL" id="KAG0652040.1"/>
    </source>
</evidence>
<keyword evidence="3" id="KW-1185">Reference proteome</keyword>
<feature type="compositionally biased region" description="Basic and acidic residues" evidence="1">
    <location>
        <begin position="453"/>
        <end position="466"/>
    </location>
</feature>
<dbReference type="OrthoDB" id="8249012at2759"/>
<feature type="region of interest" description="Disordered" evidence="1">
    <location>
        <begin position="438"/>
        <end position="469"/>
    </location>
</feature>
<dbReference type="InterPro" id="IPR027443">
    <property type="entry name" value="IPNS-like_sf"/>
</dbReference>
<dbReference type="Pfam" id="PF07350">
    <property type="entry name" value="Gig2-like"/>
    <property type="match status" value="1"/>
</dbReference>
<dbReference type="PANTHER" id="PTHR30613:SF1">
    <property type="entry name" value="DUF1479 DOMAIN PROTEIN (AFU_ORTHOLOGUE AFUA_5G09280)"/>
    <property type="match status" value="1"/>
</dbReference>
<dbReference type="Gene3D" id="2.60.120.330">
    <property type="entry name" value="B-lactam Antibiotic, Isopenicillin N Synthase, Chain"/>
    <property type="match status" value="1"/>
</dbReference>
<evidence type="ECO:0000313" key="3">
    <source>
        <dbReference type="Proteomes" id="UP000785200"/>
    </source>
</evidence>
<gene>
    <name evidence="2" type="ORF">D0Z07_0900</name>
</gene>
<dbReference type="Proteomes" id="UP000785200">
    <property type="component" value="Unassembled WGS sequence"/>
</dbReference>
<dbReference type="AlphaFoldDB" id="A0A9P6VPY3"/>
<accession>A0A9P6VPY3</accession>
<proteinExistence type="predicted"/>
<dbReference type="EMBL" id="VNKQ01000003">
    <property type="protein sequence ID" value="KAG0652040.1"/>
    <property type="molecule type" value="Genomic_DNA"/>
</dbReference>
<dbReference type="InterPro" id="IPR010856">
    <property type="entry name" value="Gig2-like"/>
</dbReference>
<feature type="region of interest" description="Disordered" evidence="1">
    <location>
        <begin position="24"/>
        <end position="43"/>
    </location>
</feature>